<evidence type="ECO:0000313" key="10">
    <source>
        <dbReference type="Proteomes" id="UP000095601"/>
    </source>
</evidence>
<organism evidence="9 10">
    <name type="scientific">Cloacibacterium normanense</name>
    <dbReference type="NCBI Taxonomy" id="237258"/>
    <lineage>
        <taxon>Bacteria</taxon>
        <taxon>Pseudomonadati</taxon>
        <taxon>Bacteroidota</taxon>
        <taxon>Flavobacteriia</taxon>
        <taxon>Flavobacteriales</taxon>
        <taxon>Weeksellaceae</taxon>
    </lineage>
</organism>
<evidence type="ECO:0000259" key="7">
    <source>
        <dbReference type="Pfam" id="PF01266"/>
    </source>
</evidence>
<comment type="caution">
    <text evidence="9">The sequence shown here is derived from an EMBL/GenBank/DDBJ whole genome shotgun (WGS) entry which is preliminary data.</text>
</comment>
<dbReference type="EMBL" id="MKGI01000028">
    <property type="protein sequence ID" value="OEL11707.1"/>
    <property type="molecule type" value="Genomic_DNA"/>
</dbReference>
<dbReference type="SUPFAM" id="SSF54373">
    <property type="entry name" value="FAD-linked reductases, C-terminal domain"/>
    <property type="match status" value="1"/>
</dbReference>
<evidence type="ECO:0000256" key="5">
    <source>
        <dbReference type="ARBA" id="ARBA00022827"/>
    </source>
</evidence>
<dbReference type="KEGG" id="cnr:EB819_02655"/>
<dbReference type="InterPro" id="IPR031656">
    <property type="entry name" value="DAO_C"/>
</dbReference>
<dbReference type="Pfam" id="PF16901">
    <property type="entry name" value="DAO_C"/>
    <property type="match status" value="1"/>
</dbReference>
<evidence type="ECO:0000313" key="9">
    <source>
        <dbReference type="EMBL" id="OEL11707.1"/>
    </source>
</evidence>
<dbReference type="InterPro" id="IPR000447">
    <property type="entry name" value="G3P_DH_FAD-dep"/>
</dbReference>
<dbReference type="GO" id="GO:0046168">
    <property type="term" value="P:glycerol-3-phosphate catabolic process"/>
    <property type="evidence" value="ECO:0007669"/>
    <property type="project" value="TreeGrafter"/>
</dbReference>
<feature type="domain" description="FAD dependent oxidoreductase" evidence="7">
    <location>
        <begin position="19"/>
        <end position="375"/>
    </location>
</feature>
<keyword evidence="6" id="KW-0560">Oxidoreductase</keyword>
<sequence>MLRTEILKNFEDQNQTTWDFVIIGGGATGLGTAIEAATRGYKTLLLEQSDFAKSTSSKSTKLVHGGVRYLAQGYVDLVREACKERGLLLQNAPHLTKNLSFVIPIYTWRDKLLYTVGLKFYDLLAGKLSLGKSVPISKSETIKRLPTIKKEGLKGGILYHDGQFDDSRLALNMAQTAIENGATVLNYAKVIKLKKDANGKLNGVIFQDTETGKEFETKTKVIVNATGVFADDINKMDHGTDDKTISPSQGVHIMIDKKFCPTDSAIMIPKTSDGRVLFAVPWHNKIILGTTDTPVKQESLEPKPTEQEINFILETARGYMNPAPTRKDILSVFAGLRPLAATKEGAKTKEVSRSHKIITSKSGLVSIIGGKWTTYRKMGEDVVEKAEEIMKVPHKKSNTEHLKIHGYRKDIDYKDPMYYYGTDKEKILELSKEIENGNEIISKEQNIIKAQIVWAVKKEMAINIEDFLSRRTRLLLLNQKEAVRIAPIVAEVMAKELGKDEVWQKNQIESFKNIAEIYHTHI</sequence>
<name>A0A1E5UFV3_9FLAO</name>
<dbReference type="AlphaFoldDB" id="A0A1E5UFV3"/>
<evidence type="ECO:0000259" key="8">
    <source>
        <dbReference type="Pfam" id="PF16901"/>
    </source>
</evidence>
<protein>
    <submittedName>
        <fullName evidence="9">Pyridine nucleotide-disulfide oxidoreductase family protein</fullName>
    </submittedName>
</protein>
<dbReference type="InterPro" id="IPR038299">
    <property type="entry name" value="DAO_C_sf"/>
</dbReference>
<dbReference type="InterPro" id="IPR036188">
    <property type="entry name" value="FAD/NAD-bd_sf"/>
</dbReference>
<keyword evidence="3" id="KW-0285">Flavoprotein</keyword>
<dbReference type="Gene3D" id="3.30.9.10">
    <property type="entry name" value="D-Amino Acid Oxidase, subunit A, domain 2"/>
    <property type="match status" value="1"/>
</dbReference>
<dbReference type="GO" id="GO:0006071">
    <property type="term" value="P:glycerol metabolic process"/>
    <property type="evidence" value="ECO:0007669"/>
    <property type="project" value="UniProtKB-KW"/>
</dbReference>
<reference evidence="9 10" key="1">
    <citation type="submission" date="2016-09" db="EMBL/GenBank/DDBJ databases">
        <authorList>
            <person name="Capua I."/>
            <person name="De Benedictis P."/>
            <person name="Joannis T."/>
            <person name="Lombin L.H."/>
            <person name="Cattoli G."/>
        </authorList>
    </citation>
    <scope>NUCLEOTIDE SEQUENCE [LARGE SCALE GENOMIC DNA]</scope>
    <source>
        <strain evidence="9 10">NRS-1</strain>
    </source>
</reference>
<proteinExistence type="inferred from homology"/>
<gene>
    <name evidence="9" type="ORF">BHF72_1846</name>
</gene>
<dbReference type="PRINTS" id="PR01001">
    <property type="entry name" value="FADG3PDH"/>
</dbReference>
<evidence type="ECO:0000256" key="3">
    <source>
        <dbReference type="ARBA" id="ARBA00022630"/>
    </source>
</evidence>
<accession>A0A1E5UFV3</accession>
<keyword evidence="5" id="KW-0274">FAD</keyword>
<dbReference type="RefSeq" id="WP_069797682.1">
    <property type="nucleotide sequence ID" value="NZ_CP034157.1"/>
</dbReference>
<dbReference type="Pfam" id="PF01266">
    <property type="entry name" value="DAO"/>
    <property type="match status" value="1"/>
</dbReference>
<dbReference type="PANTHER" id="PTHR11985:SF35">
    <property type="entry name" value="ANAEROBIC GLYCEROL-3-PHOSPHATE DEHYDROGENASE SUBUNIT A"/>
    <property type="match status" value="1"/>
</dbReference>
<dbReference type="Proteomes" id="UP000095601">
    <property type="component" value="Unassembled WGS sequence"/>
</dbReference>
<dbReference type="OrthoDB" id="9766796at2"/>
<dbReference type="PANTHER" id="PTHR11985">
    <property type="entry name" value="GLYCEROL-3-PHOSPHATE DEHYDROGENASE"/>
    <property type="match status" value="1"/>
</dbReference>
<keyword evidence="4" id="KW-0319">Glycerol metabolism</keyword>
<comment type="cofactor">
    <cofactor evidence="1">
        <name>FAD</name>
        <dbReference type="ChEBI" id="CHEBI:57692"/>
    </cofactor>
</comment>
<dbReference type="GO" id="GO:0004368">
    <property type="term" value="F:glycerol-3-phosphate dehydrogenase (quinone) activity"/>
    <property type="evidence" value="ECO:0007669"/>
    <property type="project" value="InterPro"/>
</dbReference>
<evidence type="ECO:0000256" key="6">
    <source>
        <dbReference type="ARBA" id="ARBA00023002"/>
    </source>
</evidence>
<dbReference type="STRING" id="237258.SAMN04489756_11423"/>
<dbReference type="Gene3D" id="1.10.8.870">
    <property type="entry name" value="Alpha-glycerophosphate oxidase, cap domain"/>
    <property type="match status" value="1"/>
</dbReference>
<dbReference type="PATRIC" id="fig|237258.4.peg.1802"/>
<keyword evidence="10" id="KW-1185">Reference proteome</keyword>
<comment type="similarity">
    <text evidence="2">Belongs to the FAD-dependent glycerol-3-phosphate dehydrogenase family.</text>
</comment>
<dbReference type="InterPro" id="IPR006076">
    <property type="entry name" value="FAD-dep_OxRdtase"/>
</dbReference>
<evidence type="ECO:0000256" key="1">
    <source>
        <dbReference type="ARBA" id="ARBA00001974"/>
    </source>
</evidence>
<dbReference type="Gene3D" id="3.50.50.60">
    <property type="entry name" value="FAD/NAD(P)-binding domain"/>
    <property type="match status" value="1"/>
</dbReference>
<evidence type="ECO:0000256" key="4">
    <source>
        <dbReference type="ARBA" id="ARBA00022798"/>
    </source>
</evidence>
<feature type="domain" description="Alpha-glycerophosphate oxidase C-terminal" evidence="8">
    <location>
        <begin position="419"/>
        <end position="501"/>
    </location>
</feature>
<evidence type="ECO:0000256" key="2">
    <source>
        <dbReference type="ARBA" id="ARBA00007330"/>
    </source>
</evidence>
<dbReference type="SUPFAM" id="SSF51905">
    <property type="entry name" value="FAD/NAD(P)-binding domain"/>
    <property type="match status" value="1"/>
</dbReference>